<feature type="transmembrane region" description="Helical" evidence="1">
    <location>
        <begin position="5"/>
        <end position="25"/>
    </location>
</feature>
<evidence type="ECO:0000313" key="2">
    <source>
        <dbReference type="EMBL" id="OAH24838.1"/>
    </source>
</evidence>
<accession>A0A177I7N7</accession>
<keyword evidence="1" id="KW-1133">Transmembrane helix</keyword>
<proteinExistence type="predicted"/>
<evidence type="ECO:0000313" key="3">
    <source>
        <dbReference type="Proteomes" id="UP000076947"/>
    </source>
</evidence>
<keyword evidence="1" id="KW-0812">Transmembrane</keyword>
<gene>
    <name evidence="2" type="ORF">AYJ05_10865</name>
</gene>
<sequence>MRKILISVLILVAPAVLLYLFLQFFDIGNSEVRLVVSVCFGIVLSSYVVLKYRGQPSHSVNKEHSDFY</sequence>
<feature type="transmembrane region" description="Helical" evidence="1">
    <location>
        <begin position="31"/>
        <end position="50"/>
    </location>
</feature>
<comment type="caution">
    <text evidence="2">The sequence shown here is derived from an EMBL/GenBank/DDBJ whole genome shotgun (WGS) entry which is preliminary data.</text>
</comment>
<name>A0A177I7N7_9CORY</name>
<dbReference type="Proteomes" id="UP000076947">
    <property type="component" value="Unassembled WGS sequence"/>
</dbReference>
<protein>
    <submittedName>
        <fullName evidence="2">Uncharacterized protein</fullName>
    </submittedName>
</protein>
<dbReference type="AlphaFoldDB" id="A0A177I7N7"/>
<dbReference type="EMBL" id="LSTQ01000027">
    <property type="protein sequence ID" value="OAH24838.1"/>
    <property type="molecule type" value="Genomic_DNA"/>
</dbReference>
<keyword evidence="3" id="KW-1185">Reference proteome</keyword>
<organism evidence="2 3">
    <name type="scientific">Corynebacterium stationis</name>
    <dbReference type="NCBI Taxonomy" id="1705"/>
    <lineage>
        <taxon>Bacteria</taxon>
        <taxon>Bacillati</taxon>
        <taxon>Actinomycetota</taxon>
        <taxon>Actinomycetes</taxon>
        <taxon>Mycobacteriales</taxon>
        <taxon>Corynebacteriaceae</taxon>
        <taxon>Corynebacterium</taxon>
    </lineage>
</organism>
<evidence type="ECO:0000256" key="1">
    <source>
        <dbReference type="SAM" id="Phobius"/>
    </source>
</evidence>
<keyword evidence="1" id="KW-0472">Membrane</keyword>
<reference evidence="3" key="1">
    <citation type="submission" date="2016-02" db="EMBL/GenBank/DDBJ databases">
        <authorList>
            <person name="Kaur G."/>
            <person name="Nair G.R."/>
            <person name="Mayilraj S."/>
        </authorList>
    </citation>
    <scope>NUCLEOTIDE SEQUENCE [LARGE SCALE GENOMIC DNA]</scope>
    <source>
        <strain evidence="3">GA-15</strain>
    </source>
</reference>